<comment type="caution">
    <text evidence="2">The sequence shown here is derived from an EMBL/GenBank/DDBJ whole genome shotgun (WGS) entry which is preliminary data.</text>
</comment>
<name>A0A077M1M0_9MICO</name>
<dbReference type="Proteomes" id="UP000035721">
    <property type="component" value="Unassembled WGS sequence"/>
</dbReference>
<dbReference type="InterPro" id="IPR046549">
    <property type="entry name" value="DUF6703"/>
</dbReference>
<keyword evidence="3" id="KW-1185">Reference proteome</keyword>
<protein>
    <submittedName>
        <fullName evidence="2">Uncharacterized protein</fullName>
    </submittedName>
</protein>
<organism evidence="2 3">
    <name type="scientific">Nostocoides japonicum T1-X7</name>
    <dbReference type="NCBI Taxonomy" id="1194083"/>
    <lineage>
        <taxon>Bacteria</taxon>
        <taxon>Bacillati</taxon>
        <taxon>Actinomycetota</taxon>
        <taxon>Actinomycetes</taxon>
        <taxon>Micrococcales</taxon>
        <taxon>Intrasporangiaceae</taxon>
        <taxon>Nostocoides</taxon>
    </lineage>
</organism>
<gene>
    <name evidence="2" type="ORF">BN12_2520002</name>
</gene>
<dbReference type="STRING" id="1194083.BN12_2520002"/>
<dbReference type="AlphaFoldDB" id="A0A077M1M0"/>
<keyword evidence="1" id="KW-1133">Transmembrane helix</keyword>
<proteinExistence type="predicted"/>
<reference evidence="2 3" key="1">
    <citation type="journal article" date="2013" name="ISME J.">
        <title>A metabolic model for members of the genus Tetrasphaera involved in enhanced biological phosphorus removal.</title>
        <authorList>
            <person name="Kristiansen R."/>
            <person name="Nguyen H.T.T."/>
            <person name="Saunders A.M."/>
            <person name="Nielsen J.L."/>
            <person name="Wimmer R."/>
            <person name="Le V.Q."/>
            <person name="McIlroy S.J."/>
            <person name="Petrovski S."/>
            <person name="Seviour R.J."/>
            <person name="Calteau A."/>
            <person name="Nielsen K.L."/>
            <person name="Nielsen P.H."/>
        </authorList>
    </citation>
    <scope>NUCLEOTIDE SEQUENCE [LARGE SCALE GENOMIC DNA]</scope>
    <source>
        <strain evidence="2 3">T1-X7</strain>
    </source>
</reference>
<dbReference type="RefSeq" id="WP_048556620.1">
    <property type="nucleotide sequence ID" value="NZ_HF570958.1"/>
</dbReference>
<dbReference type="EMBL" id="CAJB01000171">
    <property type="protein sequence ID" value="CCH78094.1"/>
    <property type="molecule type" value="Genomic_DNA"/>
</dbReference>
<feature type="transmembrane region" description="Helical" evidence="1">
    <location>
        <begin position="21"/>
        <end position="40"/>
    </location>
</feature>
<evidence type="ECO:0000313" key="2">
    <source>
        <dbReference type="EMBL" id="CCH78094.1"/>
    </source>
</evidence>
<keyword evidence="1" id="KW-0472">Membrane</keyword>
<evidence type="ECO:0000256" key="1">
    <source>
        <dbReference type="SAM" id="Phobius"/>
    </source>
</evidence>
<dbReference type="Pfam" id="PF20444">
    <property type="entry name" value="DUF6703"/>
    <property type="match status" value="1"/>
</dbReference>
<evidence type="ECO:0000313" key="3">
    <source>
        <dbReference type="Proteomes" id="UP000035721"/>
    </source>
</evidence>
<feature type="transmembrane region" description="Helical" evidence="1">
    <location>
        <begin position="46"/>
        <end position="64"/>
    </location>
</feature>
<accession>A0A077M1M0</accession>
<keyword evidence="1" id="KW-0812">Transmembrane</keyword>
<feature type="transmembrane region" description="Helical" evidence="1">
    <location>
        <begin position="73"/>
        <end position="91"/>
    </location>
</feature>
<sequence>MAAFRESVERASTPVLTTLSRLPRAVAFLAVLALMVLGIVVPGWGWIFLAVVGLFLAWLLLLFWPRLTGAERLMRLAVIALVVAVALVRAFPR</sequence>